<dbReference type="EMBL" id="MGKY01000007">
    <property type="protein sequence ID" value="OGN34049.1"/>
    <property type="molecule type" value="Genomic_DNA"/>
</dbReference>
<name>A0A1F8HAU8_9BACT</name>
<evidence type="ECO:0000313" key="3">
    <source>
        <dbReference type="Proteomes" id="UP000177745"/>
    </source>
</evidence>
<gene>
    <name evidence="2" type="ORF">A3G51_01615</name>
</gene>
<comment type="caution">
    <text evidence="2">The sequence shown here is derived from an EMBL/GenBank/DDBJ whole genome shotgun (WGS) entry which is preliminary data.</text>
</comment>
<proteinExistence type="predicted"/>
<evidence type="ECO:0000313" key="2">
    <source>
        <dbReference type="EMBL" id="OGN34049.1"/>
    </source>
</evidence>
<feature type="compositionally biased region" description="Acidic residues" evidence="1">
    <location>
        <begin position="42"/>
        <end position="82"/>
    </location>
</feature>
<organism evidence="2 3">
    <name type="scientific">Candidatus Yanofskybacteria bacterium RIFCSPLOWO2_12_FULL_43_11b</name>
    <dbReference type="NCBI Taxonomy" id="1802710"/>
    <lineage>
        <taxon>Bacteria</taxon>
        <taxon>Candidatus Yanofskyibacteriota</taxon>
    </lineage>
</organism>
<feature type="region of interest" description="Disordered" evidence="1">
    <location>
        <begin position="32"/>
        <end position="82"/>
    </location>
</feature>
<accession>A0A1F8HAU8</accession>
<protein>
    <submittedName>
        <fullName evidence="2">Uncharacterized protein</fullName>
    </submittedName>
</protein>
<reference evidence="2 3" key="1">
    <citation type="journal article" date="2016" name="Nat. Commun.">
        <title>Thousands of microbial genomes shed light on interconnected biogeochemical processes in an aquifer system.</title>
        <authorList>
            <person name="Anantharaman K."/>
            <person name="Brown C.T."/>
            <person name="Hug L.A."/>
            <person name="Sharon I."/>
            <person name="Castelle C.J."/>
            <person name="Probst A.J."/>
            <person name="Thomas B.C."/>
            <person name="Singh A."/>
            <person name="Wilkins M.J."/>
            <person name="Karaoz U."/>
            <person name="Brodie E.L."/>
            <person name="Williams K.H."/>
            <person name="Hubbard S.S."/>
            <person name="Banfield J.F."/>
        </authorList>
    </citation>
    <scope>NUCLEOTIDE SEQUENCE [LARGE SCALE GENOMIC DNA]</scope>
</reference>
<dbReference type="AlphaFoldDB" id="A0A1F8HAU8"/>
<sequence>MSRLYRLVALFRRLNIQIKHDRAIMLNSEFASMEESVLRADEADDKEEDNEEEDLDDEEDDGDEEEDEEGEGDEEEEEVSTW</sequence>
<dbReference type="Proteomes" id="UP000177745">
    <property type="component" value="Unassembled WGS sequence"/>
</dbReference>
<evidence type="ECO:0000256" key="1">
    <source>
        <dbReference type="SAM" id="MobiDB-lite"/>
    </source>
</evidence>